<protein>
    <submittedName>
        <fullName evidence="2">Uncharacterized protein</fullName>
    </submittedName>
</protein>
<dbReference type="VEuPathDB" id="VectorBase:GAUT036920"/>
<proteinExistence type="predicted"/>
<evidence type="ECO:0000313" key="2">
    <source>
        <dbReference type="EnsemblMetazoa" id="GAUT036920-PA"/>
    </source>
</evidence>
<dbReference type="AlphaFoldDB" id="A0A1A9VH05"/>
<name>A0A1A9VH05_GLOAU</name>
<reference evidence="2" key="1">
    <citation type="submission" date="2020-05" db="UniProtKB">
        <authorList>
            <consortium name="EnsemblMetazoa"/>
        </authorList>
    </citation>
    <scope>IDENTIFICATION</scope>
    <source>
        <strain evidence="2">TTRI</strain>
    </source>
</reference>
<accession>A0A1A9VH05</accession>
<keyword evidence="3" id="KW-1185">Reference proteome</keyword>
<dbReference type="Proteomes" id="UP000078200">
    <property type="component" value="Unassembled WGS sequence"/>
</dbReference>
<feature type="region of interest" description="Disordered" evidence="1">
    <location>
        <begin position="175"/>
        <end position="207"/>
    </location>
</feature>
<evidence type="ECO:0000256" key="1">
    <source>
        <dbReference type="SAM" id="MobiDB-lite"/>
    </source>
</evidence>
<organism evidence="2 3">
    <name type="scientific">Glossina austeni</name>
    <name type="common">Savannah tsetse fly</name>
    <dbReference type="NCBI Taxonomy" id="7395"/>
    <lineage>
        <taxon>Eukaryota</taxon>
        <taxon>Metazoa</taxon>
        <taxon>Ecdysozoa</taxon>
        <taxon>Arthropoda</taxon>
        <taxon>Hexapoda</taxon>
        <taxon>Insecta</taxon>
        <taxon>Pterygota</taxon>
        <taxon>Neoptera</taxon>
        <taxon>Endopterygota</taxon>
        <taxon>Diptera</taxon>
        <taxon>Brachycera</taxon>
        <taxon>Muscomorpha</taxon>
        <taxon>Hippoboscoidea</taxon>
        <taxon>Glossinidae</taxon>
        <taxon>Glossina</taxon>
    </lineage>
</organism>
<dbReference type="EnsemblMetazoa" id="GAUT036920-RA">
    <property type="protein sequence ID" value="GAUT036920-PA"/>
    <property type="gene ID" value="GAUT036920"/>
</dbReference>
<feature type="region of interest" description="Disordered" evidence="1">
    <location>
        <begin position="127"/>
        <end position="147"/>
    </location>
</feature>
<evidence type="ECO:0000313" key="3">
    <source>
        <dbReference type="Proteomes" id="UP000078200"/>
    </source>
</evidence>
<sequence>MTPPLRVTWANFLHRDELQACLKEFDFDITRTVQEMRRRWAQFINQDHKPEVVTWLLQLQTELEALTRHRLLSPASHARTGANGTSIDEKGPLHPPTNAATLHVPVTIKGADSQVIPVTHSTIATTTNDTRKTSWPPRLAEHDSGRHETCHRSHELMELDSDFEAIPTGNMLHEAPSETQREYQPVTRWRDLPKKRTRAPDPMPQKK</sequence>